<feature type="transmembrane region" description="Helical" evidence="2">
    <location>
        <begin position="6"/>
        <end position="27"/>
    </location>
</feature>
<feature type="domain" description="Peptidase M56" evidence="3">
    <location>
        <begin position="157"/>
        <end position="255"/>
    </location>
</feature>
<keyword evidence="1 2" id="KW-0812">Transmembrane</keyword>
<dbReference type="Proteomes" id="UP001598019">
    <property type="component" value="Unassembled WGS sequence"/>
</dbReference>
<protein>
    <submittedName>
        <fullName evidence="4">M56 family metallopeptidase</fullName>
    </submittedName>
</protein>
<sequence length="466" mass="52544">MNKMELFIYLFKSMILSGIFFGYYTLFLKNTIYHAYNRFYLLASMALSLVIPFFKMSMFTVSEEQAAGAKQVLIYLTQLPASQVQQESIAWEILLIASISTLFVGYLAYSILKVFRLKAMNAKKQMGDFTFIETDLEEAPFSFFSNLFWKKSISIEDENGQKMLQHELTHIREKHSWDRLFSQLICSIFWMNPFNWIMQKELQNIHEFIADRDAVGTGEVDAFAKMLLQTHYGNHFLNPSHSFYYSSIKRRIIMLTTSKTPKYAYLRKVAVLPLVAITLVLFSIQLSAQKPKPKKEVATQYTVTMRPDSTTFSDPKTGKKVFSVATRDMPPPPPPAGAPDSPKLPIIAETLKAIPSFSDATFHGHLDSSSIVMKGMHNGNEITVTVKGSNKNIAAKDQARVVLKPSSGDKVKPLIVIDGVITSEINLNDLNPNNIQSMNVLKGEKATLKYAEKGANGVVEITTKKP</sequence>
<keyword evidence="1" id="KW-0998">Cell outer membrane</keyword>
<dbReference type="PANTHER" id="PTHR34978:SF3">
    <property type="entry name" value="SLR0241 PROTEIN"/>
    <property type="match status" value="1"/>
</dbReference>
<keyword evidence="1 2" id="KW-0472">Membrane</keyword>
<dbReference type="EMBL" id="JBBKXX010000002">
    <property type="protein sequence ID" value="MFD3408361.1"/>
    <property type="molecule type" value="Genomic_DNA"/>
</dbReference>
<comment type="similarity">
    <text evidence="1">Belongs to the TonB-dependent receptor family.</text>
</comment>
<evidence type="ECO:0000256" key="1">
    <source>
        <dbReference type="PROSITE-ProRule" id="PRU01360"/>
    </source>
</evidence>
<accession>A0ABW6DI28</accession>
<evidence type="ECO:0000259" key="3">
    <source>
        <dbReference type="Pfam" id="PF05569"/>
    </source>
</evidence>
<feature type="transmembrane region" description="Helical" evidence="2">
    <location>
        <begin position="39"/>
        <end position="58"/>
    </location>
</feature>
<dbReference type="InterPro" id="IPR039426">
    <property type="entry name" value="TonB-dep_rcpt-like"/>
</dbReference>
<evidence type="ECO:0000256" key="2">
    <source>
        <dbReference type="SAM" id="Phobius"/>
    </source>
</evidence>
<dbReference type="InterPro" id="IPR008756">
    <property type="entry name" value="Peptidase_M56"/>
</dbReference>
<dbReference type="PANTHER" id="PTHR34978">
    <property type="entry name" value="POSSIBLE SENSOR-TRANSDUCER PROTEIN BLAR"/>
    <property type="match status" value="1"/>
</dbReference>
<dbReference type="PROSITE" id="PS52016">
    <property type="entry name" value="TONB_DEPENDENT_REC_3"/>
    <property type="match status" value="1"/>
</dbReference>
<keyword evidence="1" id="KW-0813">Transport</keyword>
<dbReference type="InterPro" id="IPR052173">
    <property type="entry name" value="Beta-lactam_resp_regulator"/>
</dbReference>
<feature type="transmembrane region" description="Helical" evidence="2">
    <location>
        <begin position="89"/>
        <end position="112"/>
    </location>
</feature>
<dbReference type="InterPro" id="IPR037066">
    <property type="entry name" value="Plug_dom_sf"/>
</dbReference>
<name>A0ABW6DI28_9BACT</name>
<organism evidence="4 5">
    <name type="scientific">Aquirufa esocilacus</name>
    <dbReference type="NCBI Taxonomy" id="3096513"/>
    <lineage>
        <taxon>Bacteria</taxon>
        <taxon>Pseudomonadati</taxon>
        <taxon>Bacteroidota</taxon>
        <taxon>Cytophagia</taxon>
        <taxon>Cytophagales</taxon>
        <taxon>Flectobacillaceae</taxon>
        <taxon>Aquirufa</taxon>
    </lineage>
</organism>
<dbReference type="SUPFAM" id="SSF56935">
    <property type="entry name" value="Porins"/>
    <property type="match status" value="1"/>
</dbReference>
<evidence type="ECO:0000313" key="5">
    <source>
        <dbReference type="Proteomes" id="UP001598019"/>
    </source>
</evidence>
<gene>
    <name evidence="4" type="ORF">SKC37_06820</name>
</gene>
<comment type="caution">
    <text evidence="4">The sequence shown here is derived from an EMBL/GenBank/DDBJ whole genome shotgun (WGS) entry which is preliminary data.</text>
</comment>
<proteinExistence type="inferred from homology"/>
<comment type="subcellular location">
    <subcellularLocation>
        <location evidence="1">Cell outer membrane</location>
        <topology evidence="1">Multi-pass membrane protein</topology>
    </subcellularLocation>
</comment>
<feature type="transmembrane region" description="Helical" evidence="2">
    <location>
        <begin position="269"/>
        <end position="288"/>
    </location>
</feature>
<keyword evidence="2" id="KW-1133">Transmembrane helix</keyword>
<evidence type="ECO:0000313" key="4">
    <source>
        <dbReference type="EMBL" id="MFD3408361.1"/>
    </source>
</evidence>
<dbReference type="Pfam" id="PF05569">
    <property type="entry name" value="Peptidase_M56"/>
    <property type="match status" value="1"/>
</dbReference>
<keyword evidence="1" id="KW-1134">Transmembrane beta strand</keyword>
<dbReference type="RefSeq" id="WP_377980757.1">
    <property type="nucleotide sequence ID" value="NZ_JBBKXX010000002.1"/>
</dbReference>
<dbReference type="Gene3D" id="2.170.130.10">
    <property type="entry name" value="TonB-dependent receptor, plug domain"/>
    <property type="match status" value="1"/>
</dbReference>
<keyword evidence="5" id="KW-1185">Reference proteome</keyword>
<reference evidence="4 5" key="1">
    <citation type="submission" date="2024-03" db="EMBL/GenBank/DDBJ databases">
        <title>Aquirufa genome sequencing.</title>
        <authorList>
            <person name="Pitt A."/>
            <person name="Hahn M.W."/>
        </authorList>
    </citation>
    <scope>NUCLEOTIDE SEQUENCE [LARGE SCALE GENOMIC DNA]</scope>
    <source>
        <strain evidence="4 5">HETE-83D</strain>
    </source>
</reference>